<accession>A0A816T8T5</accession>
<evidence type="ECO:0000313" key="2">
    <source>
        <dbReference type="EMBL" id="CAF2089462.1"/>
    </source>
</evidence>
<evidence type="ECO:0000256" key="1">
    <source>
        <dbReference type="SAM" id="MobiDB-lite"/>
    </source>
</evidence>
<gene>
    <name evidence="2" type="ORF">WKI299_LOCUS17847</name>
</gene>
<name>A0A816T8T5_9BILA</name>
<dbReference type="AlphaFoldDB" id="A0A816T8T5"/>
<reference evidence="2" key="1">
    <citation type="submission" date="2021-02" db="EMBL/GenBank/DDBJ databases">
        <authorList>
            <person name="Nowell W R."/>
        </authorList>
    </citation>
    <scope>NUCLEOTIDE SEQUENCE</scope>
</reference>
<proteinExistence type="predicted"/>
<feature type="region of interest" description="Disordered" evidence="1">
    <location>
        <begin position="36"/>
        <end position="81"/>
    </location>
</feature>
<protein>
    <submittedName>
        <fullName evidence="2">Uncharacterized protein</fullName>
    </submittedName>
</protein>
<evidence type="ECO:0000313" key="3">
    <source>
        <dbReference type="Proteomes" id="UP000663856"/>
    </source>
</evidence>
<organism evidence="2 3">
    <name type="scientific">Rotaria magnacalcarata</name>
    <dbReference type="NCBI Taxonomy" id="392030"/>
    <lineage>
        <taxon>Eukaryota</taxon>
        <taxon>Metazoa</taxon>
        <taxon>Spiralia</taxon>
        <taxon>Gnathifera</taxon>
        <taxon>Rotifera</taxon>
        <taxon>Eurotatoria</taxon>
        <taxon>Bdelloidea</taxon>
        <taxon>Philodinida</taxon>
        <taxon>Philodinidae</taxon>
        <taxon>Rotaria</taxon>
    </lineage>
</organism>
<comment type="caution">
    <text evidence="2">The sequence shown here is derived from an EMBL/GenBank/DDBJ whole genome shotgun (WGS) entry which is preliminary data.</text>
</comment>
<dbReference type="Proteomes" id="UP000663856">
    <property type="component" value="Unassembled WGS sequence"/>
</dbReference>
<feature type="compositionally biased region" description="Acidic residues" evidence="1">
    <location>
        <begin position="36"/>
        <end position="74"/>
    </location>
</feature>
<sequence>MLNNRRSLKKTIFDCSVEADNILEILQDAIDLFIDECDSDEEYSESDNEESSESDNEESSESDEEHSESESDNEDSSKKVTYQLPRFEPAKKITEDDLERLEQAGLFDEVTYLLPRFEPAKKITEDDLERLFQSGLFDQFLQYSKIGYGQQFLDPNHPEQIVRVIEKEFVKTIEKDFADLEEKNSFGERKINMIKTIVGDEDLKSIIENDIKLLKEDYESLKHVIDSINATIESCKSNKQL</sequence>
<dbReference type="EMBL" id="CAJNRF010007240">
    <property type="protein sequence ID" value="CAF2089462.1"/>
    <property type="molecule type" value="Genomic_DNA"/>
</dbReference>